<comment type="caution">
    <text evidence="2">The sequence shown here is derived from an EMBL/GenBank/DDBJ whole genome shotgun (WGS) entry which is preliminary data.</text>
</comment>
<accession>A0ABV9FP77</accession>
<proteinExistence type="predicted"/>
<gene>
    <name evidence="2" type="ORF">ACFO6S_08050</name>
</gene>
<dbReference type="Proteomes" id="UP001595914">
    <property type="component" value="Unassembled WGS sequence"/>
</dbReference>
<sequence length="158" mass="16590">MAALTLPLCAAAAATANPPPTPTAFQVPMRFVVGCAFSMFPCWNLPTQTTVTPTAAPGAPGVVTFAAERAAPWSYCFDMTVNWRNLTTGTAGTTTLRIVERDYTRDPGPEDWCRYAPATAVTGGGTVAAIAAVDTVVPYGMWGYKFLVNPGLGTVQVP</sequence>
<evidence type="ECO:0000313" key="3">
    <source>
        <dbReference type="Proteomes" id="UP001595914"/>
    </source>
</evidence>
<name>A0ABV9FP77_9NOCA</name>
<dbReference type="RefSeq" id="WP_378415762.1">
    <property type="nucleotide sequence ID" value="NZ_JBHSFO010000003.1"/>
</dbReference>
<protein>
    <recommendedName>
        <fullName evidence="4">Secreted protein</fullName>
    </recommendedName>
</protein>
<reference evidence="3" key="1">
    <citation type="journal article" date="2019" name="Int. J. Syst. Evol. Microbiol.">
        <title>The Global Catalogue of Microorganisms (GCM) 10K type strain sequencing project: providing services to taxonomists for standard genome sequencing and annotation.</title>
        <authorList>
            <consortium name="The Broad Institute Genomics Platform"/>
            <consortium name="The Broad Institute Genome Sequencing Center for Infectious Disease"/>
            <person name="Wu L."/>
            <person name="Ma J."/>
        </authorList>
    </citation>
    <scope>NUCLEOTIDE SEQUENCE [LARGE SCALE GENOMIC DNA]</scope>
    <source>
        <strain evidence="3">CCUG 54520</strain>
    </source>
</reference>
<organism evidence="2 3">
    <name type="scientific">Rhodococcus kronopolitis</name>
    <dbReference type="NCBI Taxonomy" id="1460226"/>
    <lineage>
        <taxon>Bacteria</taxon>
        <taxon>Bacillati</taxon>
        <taxon>Actinomycetota</taxon>
        <taxon>Actinomycetes</taxon>
        <taxon>Mycobacteriales</taxon>
        <taxon>Nocardiaceae</taxon>
        <taxon>Rhodococcus</taxon>
    </lineage>
</organism>
<keyword evidence="1" id="KW-0732">Signal</keyword>
<evidence type="ECO:0000256" key="1">
    <source>
        <dbReference type="SAM" id="SignalP"/>
    </source>
</evidence>
<feature type="signal peptide" evidence="1">
    <location>
        <begin position="1"/>
        <end position="16"/>
    </location>
</feature>
<dbReference type="EMBL" id="JBHSFO010000003">
    <property type="protein sequence ID" value="MFC4603627.1"/>
    <property type="molecule type" value="Genomic_DNA"/>
</dbReference>
<keyword evidence="3" id="KW-1185">Reference proteome</keyword>
<feature type="chain" id="PRO_5047264327" description="Secreted protein" evidence="1">
    <location>
        <begin position="17"/>
        <end position="158"/>
    </location>
</feature>
<evidence type="ECO:0008006" key="4">
    <source>
        <dbReference type="Google" id="ProtNLM"/>
    </source>
</evidence>
<evidence type="ECO:0000313" key="2">
    <source>
        <dbReference type="EMBL" id="MFC4603627.1"/>
    </source>
</evidence>